<dbReference type="STRING" id="1469647.BC351_23455"/>
<organism evidence="1 2">
    <name type="scientific">Paenibacillus ferrarius</name>
    <dbReference type="NCBI Taxonomy" id="1469647"/>
    <lineage>
        <taxon>Bacteria</taxon>
        <taxon>Bacillati</taxon>
        <taxon>Bacillota</taxon>
        <taxon>Bacilli</taxon>
        <taxon>Bacillales</taxon>
        <taxon>Paenibacillaceae</taxon>
        <taxon>Paenibacillus</taxon>
    </lineage>
</organism>
<sequence length="592" mass="67272">MKTVATKTHTFTLSSDSDLFSSTLHVKNLEPGVDLIHLKLTAPQAERPPIFYLRWIHPVHDIHACWNPISERSKSFKVDYGQGFRSNAATSAPVVSLFNTNGENRLTFAFSDALNTIRYRAGISEEDATFHCSIEMFTEVTAPLDTYEGTLLIDTRNLPYYESLNNVQAWWSGMPEYLPAPVPEAARNPMYSTWYSMHQQITAADIEAQCAIAKTMGMDAVIVDDGWQTGDNNRGYAYCGDWDVYTDKVPDMRAHVDAVHRLGMKFILWYSVPFIGKFSQVWQRFEDKILTFNERLGAGVLDPRYPDVRDYIIEKYEDAVKEWDLDGFKLDFIDSFYVQEESAAITKDGHDHTSVPAAVDRLLTDTINRLRAIKPDIMIEFRQSYIGPAMRKYGNMFRASDCPYGAISNRVRTLDIRLICGDTAAHADMIMWHEGEPVESAALQMLNILFSVPQVSVLLDRLPSDHNQMLQHWLGFWREHRDVLLDGKLSPLNPELLYPTVRAEANDKTIVVSYHDAMVTLDEVLHVSQIIVINSRMKEGLYLETKDSLGSVRIEIYDCCGNTVNTRTETLRSGIHPMNIPATGYAVIKKVD</sequence>
<dbReference type="AlphaFoldDB" id="A0A1V4HMH7"/>
<dbReference type="SUPFAM" id="SSF51445">
    <property type="entry name" value="(Trans)glycosidases"/>
    <property type="match status" value="1"/>
</dbReference>
<protein>
    <submittedName>
        <fullName evidence="1">Glycoside hydrolase</fullName>
    </submittedName>
</protein>
<accession>A0A1V4HMH7</accession>
<dbReference type="EMBL" id="MBTG01000010">
    <property type="protein sequence ID" value="OPH58325.1"/>
    <property type="molecule type" value="Genomic_DNA"/>
</dbReference>
<dbReference type="PANTHER" id="PTHR43053">
    <property type="entry name" value="GLYCOSIDASE FAMILY 31"/>
    <property type="match status" value="1"/>
</dbReference>
<reference evidence="2" key="1">
    <citation type="submission" date="2016-07" db="EMBL/GenBank/DDBJ databases">
        <authorList>
            <person name="Florea S."/>
            <person name="Webb J.S."/>
            <person name="Jaromczyk J."/>
            <person name="Schardl C.L."/>
        </authorList>
    </citation>
    <scope>NUCLEOTIDE SEQUENCE [LARGE SCALE GENOMIC DNA]</scope>
    <source>
        <strain evidence="2">CY1</strain>
    </source>
</reference>
<gene>
    <name evidence="1" type="ORF">BC351_23455</name>
</gene>
<comment type="caution">
    <text evidence="1">The sequence shown here is derived from an EMBL/GenBank/DDBJ whole genome shotgun (WGS) entry which is preliminary data.</text>
</comment>
<dbReference type="Gene3D" id="3.20.20.70">
    <property type="entry name" value="Aldolase class I"/>
    <property type="match status" value="1"/>
</dbReference>
<evidence type="ECO:0000313" key="1">
    <source>
        <dbReference type="EMBL" id="OPH58325.1"/>
    </source>
</evidence>
<proteinExistence type="predicted"/>
<dbReference type="InterPro" id="IPR013785">
    <property type="entry name" value="Aldolase_TIM"/>
</dbReference>
<dbReference type="RefSeq" id="WP_079412070.1">
    <property type="nucleotide sequence ID" value="NZ_MBTG01000010.1"/>
</dbReference>
<dbReference type="CDD" id="cd14791">
    <property type="entry name" value="GH36"/>
    <property type="match status" value="1"/>
</dbReference>
<dbReference type="OrthoDB" id="9807519at2"/>
<dbReference type="Proteomes" id="UP000190626">
    <property type="component" value="Unassembled WGS sequence"/>
</dbReference>
<dbReference type="InterPro" id="IPR050985">
    <property type="entry name" value="Alpha-glycosidase_related"/>
</dbReference>
<dbReference type="InterPro" id="IPR017853">
    <property type="entry name" value="GH"/>
</dbReference>
<name>A0A1V4HMH7_9BACL</name>
<dbReference type="Pfam" id="PF02065">
    <property type="entry name" value="Melibiase"/>
    <property type="match status" value="1"/>
</dbReference>
<dbReference type="InterPro" id="IPR002252">
    <property type="entry name" value="Glyco_hydro_36"/>
</dbReference>
<keyword evidence="1" id="KW-0378">Hydrolase</keyword>
<keyword evidence="2" id="KW-1185">Reference proteome</keyword>
<dbReference type="GO" id="GO:0016052">
    <property type="term" value="P:carbohydrate catabolic process"/>
    <property type="evidence" value="ECO:0007669"/>
    <property type="project" value="InterPro"/>
</dbReference>
<evidence type="ECO:0000313" key="2">
    <source>
        <dbReference type="Proteomes" id="UP000190626"/>
    </source>
</evidence>
<dbReference type="GO" id="GO:0004557">
    <property type="term" value="F:alpha-galactosidase activity"/>
    <property type="evidence" value="ECO:0007669"/>
    <property type="project" value="InterPro"/>
</dbReference>